<name>A0AAW0QTQ5_9PEZI</name>
<keyword evidence="2" id="KW-0560">Oxidoreductase</keyword>
<evidence type="ECO:0000313" key="4">
    <source>
        <dbReference type="EMBL" id="KAK8113707.1"/>
    </source>
</evidence>
<dbReference type="Proteomes" id="UP001392437">
    <property type="component" value="Unassembled WGS sequence"/>
</dbReference>
<sequence length="325" mass="34549">MQRTDYLTNARLLIQNHAEVVILAAQMSPLKNVTVVGASGTLGMPLVKALQEAGFHVTALSRAGSPSTPPAGVVVKKVDYASPEALREALAGQDALVSAIATTATGEQYPFIDAAIAAGVSRIIPSEFGINTRTVSHPGLKAMLYSKIKLVDYLQEKSTENPGLTWTGISNSFFFDTIKKGTGFGFDLKTKTATIVDSGDEPFDLATLDFVVKAVVAVLSSPEKTANQYITVSGTVTTQNQLLEIIREETGGDWNVEKVASAKYEEVGNEKLSKGDYSCFGDFLHVLLFADGAGQAFHHPANDLLGLERQDARATLKALLAGGSL</sequence>
<proteinExistence type="predicted"/>
<dbReference type="SUPFAM" id="SSF51735">
    <property type="entry name" value="NAD(P)-binding Rossmann-fold domains"/>
    <property type="match status" value="1"/>
</dbReference>
<evidence type="ECO:0000256" key="1">
    <source>
        <dbReference type="ARBA" id="ARBA00022857"/>
    </source>
</evidence>
<reference evidence="4 5" key="1">
    <citation type="submission" date="2023-01" db="EMBL/GenBank/DDBJ databases">
        <title>Analysis of 21 Apiospora genomes using comparative genomics revels a genus with tremendous synthesis potential of carbohydrate active enzymes and secondary metabolites.</title>
        <authorList>
            <person name="Sorensen T."/>
        </authorList>
    </citation>
    <scope>NUCLEOTIDE SEQUENCE [LARGE SCALE GENOMIC DNA]</scope>
    <source>
        <strain evidence="4 5">CBS 117206</strain>
    </source>
</reference>
<dbReference type="GO" id="GO:0016491">
    <property type="term" value="F:oxidoreductase activity"/>
    <property type="evidence" value="ECO:0007669"/>
    <property type="project" value="UniProtKB-KW"/>
</dbReference>
<dbReference type="Gene3D" id="3.40.50.720">
    <property type="entry name" value="NAD(P)-binding Rossmann-like Domain"/>
    <property type="match status" value="1"/>
</dbReference>
<protein>
    <recommendedName>
        <fullName evidence="3">NmrA-like domain-containing protein</fullName>
    </recommendedName>
</protein>
<dbReference type="InterPro" id="IPR051609">
    <property type="entry name" value="NmrA/Isoflavone_reductase-like"/>
</dbReference>
<gene>
    <name evidence="4" type="ORF">PG999_005776</name>
</gene>
<dbReference type="PANTHER" id="PTHR47706">
    <property type="entry name" value="NMRA-LIKE FAMILY PROTEIN"/>
    <property type="match status" value="1"/>
</dbReference>
<feature type="domain" description="NmrA-like" evidence="3">
    <location>
        <begin position="31"/>
        <end position="264"/>
    </location>
</feature>
<dbReference type="PANTHER" id="PTHR47706:SF10">
    <property type="entry name" value="NMRA-LIKE DOMAIN-CONTAINING PROTEIN"/>
    <property type="match status" value="1"/>
</dbReference>
<comment type="caution">
    <text evidence="4">The sequence shown here is derived from an EMBL/GenBank/DDBJ whole genome shotgun (WGS) entry which is preliminary data.</text>
</comment>
<evidence type="ECO:0000256" key="2">
    <source>
        <dbReference type="ARBA" id="ARBA00023002"/>
    </source>
</evidence>
<keyword evidence="5" id="KW-1185">Reference proteome</keyword>
<keyword evidence="1" id="KW-0521">NADP</keyword>
<dbReference type="InterPro" id="IPR045312">
    <property type="entry name" value="PCBER-like"/>
</dbReference>
<dbReference type="InterPro" id="IPR036291">
    <property type="entry name" value="NAD(P)-bd_dom_sf"/>
</dbReference>
<dbReference type="Pfam" id="PF05368">
    <property type="entry name" value="NmrA"/>
    <property type="match status" value="1"/>
</dbReference>
<evidence type="ECO:0000259" key="3">
    <source>
        <dbReference type="Pfam" id="PF05368"/>
    </source>
</evidence>
<dbReference type="EMBL" id="JAQQWP010000006">
    <property type="protein sequence ID" value="KAK8113707.1"/>
    <property type="molecule type" value="Genomic_DNA"/>
</dbReference>
<evidence type="ECO:0000313" key="5">
    <source>
        <dbReference type="Proteomes" id="UP001392437"/>
    </source>
</evidence>
<organism evidence="4 5">
    <name type="scientific">Apiospora kogelbergensis</name>
    <dbReference type="NCBI Taxonomy" id="1337665"/>
    <lineage>
        <taxon>Eukaryota</taxon>
        <taxon>Fungi</taxon>
        <taxon>Dikarya</taxon>
        <taxon>Ascomycota</taxon>
        <taxon>Pezizomycotina</taxon>
        <taxon>Sordariomycetes</taxon>
        <taxon>Xylariomycetidae</taxon>
        <taxon>Amphisphaeriales</taxon>
        <taxon>Apiosporaceae</taxon>
        <taxon>Apiospora</taxon>
    </lineage>
</organism>
<dbReference type="AlphaFoldDB" id="A0AAW0QTQ5"/>
<accession>A0AAW0QTQ5</accession>
<dbReference type="InterPro" id="IPR008030">
    <property type="entry name" value="NmrA-like"/>
</dbReference>
<dbReference type="CDD" id="cd05259">
    <property type="entry name" value="PCBER_SDR_a"/>
    <property type="match status" value="1"/>
</dbReference>